<dbReference type="Proteomes" id="UP000187609">
    <property type="component" value="Unassembled WGS sequence"/>
</dbReference>
<evidence type="ECO:0000313" key="2">
    <source>
        <dbReference type="EMBL" id="OIT31176.1"/>
    </source>
</evidence>
<gene>
    <name evidence="2" type="ORF">A4A49_14062</name>
</gene>
<dbReference type="EMBL" id="MJEQ01001338">
    <property type="protein sequence ID" value="OIT31176.1"/>
    <property type="molecule type" value="Genomic_DNA"/>
</dbReference>
<evidence type="ECO:0000313" key="3">
    <source>
        <dbReference type="Proteomes" id="UP000187609"/>
    </source>
</evidence>
<dbReference type="AlphaFoldDB" id="A0A314KPA0"/>
<accession>A0A314KPA0</accession>
<dbReference type="Gramene" id="OIT31176">
    <property type="protein sequence ID" value="OIT31176"/>
    <property type="gene ID" value="A4A49_14062"/>
</dbReference>
<proteinExistence type="predicted"/>
<keyword evidence="3" id="KW-1185">Reference proteome</keyword>
<protein>
    <submittedName>
        <fullName evidence="2">Uncharacterized protein</fullName>
    </submittedName>
</protein>
<organism evidence="2 3">
    <name type="scientific">Nicotiana attenuata</name>
    <name type="common">Coyote tobacco</name>
    <dbReference type="NCBI Taxonomy" id="49451"/>
    <lineage>
        <taxon>Eukaryota</taxon>
        <taxon>Viridiplantae</taxon>
        <taxon>Streptophyta</taxon>
        <taxon>Embryophyta</taxon>
        <taxon>Tracheophyta</taxon>
        <taxon>Spermatophyta</taxon>
        <taxon>Magnoliopsida</taxon>
        <taxon>eudicotyledons</taxon>
        <taxon>Gunneridae</taxon>
        <taxon>Pentapetalae</taxon>
        <taxon>asterids</taxon>
        <taxon>lamiids</taxon>
        <taxon>Solanales</taxon>
        <taxon>Solanaceae</taxon>
        <taxon>Nicotianoideae</taxon>
        <taxon>Nicotianeae</taxon>
        <taxon>Nicotiana</taxon>
    </lineage>
</organism>
<reference evidence="2" key="1">
    <citation type="submission" date="2016-11" db="EMBL/GenBank/DDBJ databases">
        <title>The genome of Nicotiana attenuata.</title>
        <authorList>
            <person name="Xu S."/>
            <person name="Brockmoeller T."/>
            <person name="Gaquerel E."/>
            <person name="Navarro A."/>
            <person name="Kuhl H."/>
            <person name="Gase K."/>
            <person name="Ling Z."/>
            <person name="Zhou W."/>
            <person name="Kreitzer C."/>
            <person name="Stanke M."/>
            <person name="Tang H."/>
            <person name="Lyons E."/>
            <person name="Pandey P."/>
            <person name="Pandey S.P."/>
            <person name="Timmermann B."/>
            <person name="Baldwin I.T."/>
        </authorList>
    </citation>
    <scope>NUCLEOTIDE SEQUENCE [LARGE SCALE GENOMIC DNA]</scope>
    <source>
        <strain evidence="2">UT</strain>
    </source>
</reference>
<evidence type="ECO:0000256" key="1">
    <source>
        <dbReference type="SAM" id="MobiDB-lite"/>
    </source>
</evidence>
<comment type="caution">
    <text evidence="2">The sequence shown here is derived from an EMBL/GenBank/DDBJ whole genome shotgun (WGS) entry which is preliminary data.</text>
</comment>
<feature type="region of interest" description="Disordered" evidence="1">
    <location>
        <begin position="138"/>
        <end position="158"/>
    </location>
</feature>
<sequence length="211" mass="23383">MPRRKRQAGKAPTTMMKVDGDMRVITPQSGVPQAMEPLQLSNWVATGEGSSCMQQETTMPVMLQKEESTNSAVRRLNFPKEQAVPSPIKVNSKAEGPTMADVVKNNRAQHLVEEDHSAPTKVQVQRSGKQVVVFQGQTQGNQHEVQSHQEEDLDSDSEETLGINQYSALRCYEEAVEKRVSQRLAKKQPPGSFVPGILEGLIKPTFCLEKS</sequence>
<name>A0A314KPA0_NICAT</name>